<gene>
    <name evidence="1" type="ORF">H9L14_02005</name>
</gene>
<dbReference type="Proteomes" id="UP000516105">
    <property type="component" value="Chromosome"/>
</dbReference>
<organism evidence="1 2">
    <name type="scientific">Sphingomonas sediminicola</name>
    <dbReference type="NCBI Taxonomy" id="386874"/>
    <lineage>
        <taxon>Bacteria</taxon>
        <taxon>Pseudomonadati</taxon>
        <taxon>Pseudomonadota</taxon>
        <taxon>Alphaproteobacteria</taxon>
        <taxon>Sphingomonadales</taxon>
        <taxon>Sphingomonadaceae</taxon>
        <taxon>Sphingomonas</taxon>
    </lineage>
</organism>
<dbReference type="EMBL" id="CP060782">
    <property type="protein sequence ID" value="QNP46070.1"/>
    <property type="molecule type" value="Genomic_DNA"/>
</dbReference>
<sequence>MAAVSSCQQTAATRGDRTTPYKIALFQTRTDEFRKFMTAGQRLDAAFRKALFVNPVYMETSEDALKMTDAQLQDANAKVAFMIDEYTTWLNDAQAVNVGWTPETTMAVNRSLEASERAMGCYFAFGPSARTNVRADYWAGVRQRTAQECPKTRASVVQFDEALLEAYNLMKKDIDAVTLPNI</sequence>
<protein>
    <submittedName>
        <fullName evidence="1">Uncharacterized protein</fullName>
    </submittedName>
</protein>
<accession>A0ABX6T8U7</accession>
<evidence type="ECO:0000313" key="2">
    <source>
        <dbReference type="Proteomes" id="UP000516105"/>
    </source>
</evidence>
<evidence type="ECO:0000313" key="1">
    <source>
        <dbReference type="EMBL" id="QNP46070.1"/>
    </source>
</evidence>
<name>A0ABX6T8U7_9SPHN</name>
<proteinExistence type="predicted"/>
<keyword evidence="2" id="KW-1185">Reference proteome</keyword>
<dbReference type="RefSeq" id="WP_187709023.1">
    <property type="nucleotide sequence ID" value="NZ_CP060782.1"/>
</dbReference>
<reference evidence="1 2" key="1">
    <citation type="submission" date="2020-08" db="EMBL/GenBank/DDBJ databases">
        <title>Genome sequence of Sphingomonas sediminicola KACC 15039T.</title>
        <authorList>
            <person name="Hyun D.-W."/>
            <person name="Bae J.-W."/>
        </authorList>
    </citation>
    <scope>NUCLEOTIDE SEQUENCE [LARGE SCALE GENOMIC DNA]</scope>
    <source>
        <strain evidence="1 2">KACC 15039</strain>
    </source>
</reference>